<dbReference type="OrthoDB" id="5876161at2759"/>
<gene>
    <name evidence="2" type="ORF">HPBE_LOCUS13512</name>
</gene>
<evidence type="ECO:0000256" key="1">
    <source>
        <dbReference type="SAM" id="MobiDB-lite"/>
    </source>
</evidence>
<dbReference type="Proteomes" id="UP000050761">
    <property type="component" value="Unassembled WGS sequence"/>
</dbReference>
<name>A0A183FY25_HELPZ</name>
<feature type="region of interest" description="Disordered" evidence="1">
    <location>
        <begin position="134"/>
        <end position="195"/>
    </location>
</feature>
<reference evidence="2 3" key="1">
    <citation type="submission" date="2018-11" db="EMBL/GenBank/DDBJ databases">
        <authorList>
            <consortium name="Pathogen Informatics"/>
        </authorList>
    </citation>
    <scope>NUCLEOTIDE SEQUENCE [LARGE SCALE GENOMIC DNA]</scope>
</reference>
<accession>A0A183FY25</accession>
<feature type="compositionally biased region" description="Basic and acidic residues" evidence="1">
    <location>
        <begin position="163"/>
        <end position="173"/>
    </location>
</feature>
<accession>A0A3P8AX63</accession>
<dbReference type="EMBL" id="UZAH01027950">
    <property type="protein sequence ID" value="VDO96433.1"/>
    <property type="molecule type" value="Genomic_DNA"/>
</dbReference>
<evidence type="ECO:0000313" key="3">
    <source>
        <dbReference type="Proteomes" id="UP000050761"/>
    </source>
</evidence>
<dbReference type="WBParaSite" id="HPBE_0001351101-mRNA-1">
    <property type="protein sequence ID" value="HPBE_0001351101-mRNA-1"/>
    <property type="gene ID" value="HPBE_0001351101"/>
</dbReference>
<protein>
    <submittedName>
        <fullName evidence="4">C1q domain-containing protein</fullName>
    </submittedName>
</protein>
<evidence type="ECO:0000313" key="2">
    <source>
        <dbReference type="EMBL" id="VDO96433.1"/>
    </source>
</evidence>
<sequence length="195" mass="21019">MELSRDDGVDLLPELGNAVARLRFPFGYGVGFPDFPRFPSFPDFADGFFGFDWAKQLEDRIKEAFGKFGQSSSITTVNGTTKITQAIGGVNYTATIPAGTSYFLSTMNENNNGTAVSVVKITVNGTTSVYKTADGKTTVTDGDGKPVTDGGFFHINQTGEQPKLPESEKKPEEVTSSPQEGTKKSESETASTEFR</sequence>
<evidence type="ECO:0000313" key="4">
    <source>
        <dbReference type="WBParaSite" id="HPBE_0001351101-mRNA-1"/>
    </source>
</evidence>
<dbReference type="AlphaFoldDB" id="A0A183FY25"/>
<proteinExistence type="predicted"/>
<reference evidence="4" key="2">
    <citation type="submission" date="2019-09" db="UniProtKB">
        <authorList>
            <consortium name="WormBaseParasite"/>
        </authorList>
    </citation>
    <scope>IDENTIFICATION</scope>
</reference>
<organism evidence="3 4">
    <name type="scientific">Heligmosomoides polygyrus</name>
    <name type="common">Parasitic roundworm</name>
    <dbReference type="NCBI Taxonomy" id="6339"/>
    <lineage>
        <taxon>Eukaryota</taxon>
        <taxon>Metazoa</taxon>
        <taxon>Ecdysozoa</taxon>
        <taxon>Nematoda</taxon>
        <taxon>Chromadorea</taxon>
        <taxon>Rhabditida</taxon>
        <taxon>Rhabditina</taxon>
        <taxon>Rhabditomorpha</taxon>
        <taxon>Strongyloidea</taxon>
        <taxon>Heligmosomidae</taxon>
        <taxon>Heligmosomoides</taxon>
    </lineage>
</organism>
<keyword evidence="3" id="KW-1185">Reference proteome</keyword>